<dbReference type="GO" id="GO:0016491">
    <property type="term" value="F:oxidoreductase activity"/>
    <property type="evidence" value="ECO:0007669"/>
    <property type="project" value="TreeGrafter"/>
</dbReference>
<organism evidence="3">
    <name type="scientific">marine sediment metagenome</name>
    <dbReference type="NCBI Taxonomy" id="412755"/>
    <lineage>
        <taxon>unclassified sequences</taxon>
        <taxon>metagenomes</taxon>
        <taxon>ecological metagenomes</taxon>
    </lineage>
</organism>
<keyword evidence="1" id="KW-0732">Signal</keyword>
<dbReference type="Gene3D" id="1.10.1130.10">
    <property type="entry name" value="Flavocytochrome C3, Chain A"/>
    <property type="match status" value="1"/>
</dbReference>
<sequence>GTFNTPLLTGGFGPKLPINIKSLGKITSNDLGPEDKFIKARLNLMLYGVPGTPGAVTADIYWGPVEIYVNNISSITGTELVGSWTDPQYIVGTKLVQFDISSWLNNNKNEEVFIVIVINGTTNNNDPVRYAFDSVYEDNNPASTLDYYAYQGADKYNQSAHGSTTNLNTRWPDSAETGSGIGTGGATAGECINCHNPHGKKDENGKPFPKMLQDKEEDFCFTCHDKPENSVRGISIKERFTIADSTITYNLDNLLSRRSARHSVTDEDGPKTECTSCHNPHLNNAQDKVIDPDNKSVNFTDTMTDPVSREEIMDINGFCLKCHDKRLTLTPLPSKHDYGVVPINYNNNFHGNAEATGLYRPIGGASNPEIDRDIAYGPMKPPYKRGMDPLPCTTCHDEHGSSNVLHFKEEVNGQTVNIRKLIPNSGWEPLCQACHEPTSMINAHMVNCGFCHSGSSWYGVGNPPRCGQCHNHSGPWKGIYPFGGEVMTEPRSGAF</sequence>
<dbReference type="SUPFAM" id="SSF48695">
    <property type="entry name" value="Multiheme cytochromes"/>
    <property type="match status" value="2"/>
</dbReference>
<feature type="domain" description="Doubled CXXCH motif" evidence="2">
    <location>
        <begin position="187"/>
        <end position="226"/>
    </location>
</feature>
<dbReference type="EMBL" id="LAZR01035964">
    <property type="protein sequence ID" value="KKL26092.1"/>
    <property type="molecule type" value="Genomic_DNA"/>
</dbReference>
<dbReference type="InterPro" id="IPR051829">
    <property type="entry name" value="Multiheme_Cytochr_ET"/>
</dbReference>
<dbReference type="PANTHER" id="PTHR35038">
    <property type="entry name" value="DISSIMILATORY SULFITE REDUCTASE SIRA"/>
    <property type="match status" value="1"/>
</dbReference>
<feature type="non-terminal residue" evidence="3">
    <location>
        <position position="1"/>
    </location>
</feature>
<reference evidence="3" key="1">
    <citation type="journal article" date="2015" name="Nature">
        <title>Complex archaea that bridge the gap between prokaryotes and eukaryotes.</title>
        <authorList>
            <person name="Spang A."/>
            <person name="Saw J.H."/>
            <person name="Jorgensen S.L."/>
            <person name="Zaremba-Niedzwiedzka K."/>
            <person name="Martijn J."/>
            <person name="Lind A.E."/>
            <person name="van Eijk R."/>
            <person name="Schleper C."/>
            <person name="Guy L."/>
            <person name="Ettema T.J."/>
        </authorList>
    </citation>
    <scope>NUCLEOTIDE SEQUENCE</scope>
</reference>
<dbReference type="Pfam" id="PF09699">
    <property type="entry name" value="Paired_CXXCH_1"/>
    <property type="match status" value="1"/>
</dbReference>
<evidence type="ECO:0000256" key="1">
    <source>
        <dbReference type="ARBA" id="ARBA00022729"/>
    </source>
</evidence>
<dbReference type="InterPro" id="IPR036280">
    <property type="entry name" value="Multihaem_cyt_sf"/>
</dbReference>
<name>A0A0F9CI15_9ZZZZ</name>
<comment type="caution">
    <text evidence="3">The sequence shown here is derived from an EMBL/GenBank/DDBJ whole genome shotgun (WGS) entry which is preliminary data.</text>
</comment>
<protein>
    <recommendedName>
        <fullName evidence="2">Doubled CXXCH motif domain-containing protein</fullName>
    </recommendedName>
</protein>
<evidence type="ECO:0000259" key="2">
    <source>
        <dbReference type="Pfam" id="PF09699"/>
    </source>
</evidence>
<accession>A0A0F9CI15</accession>
<proteinExistence type="predicted"/>
<dbReference type="InterPro" id="IPR010177">
    <property type="entry name" value="Paired_CXXCH_1"/>
</dbReference>
<dbReference type="AlphaFoldDB" id="A0A0F9CI15"/>
<dbReference type="NCBIfam" id="TIGR01905">
    <property type="entry name" value="paired_CXXCH_1"/>
    <property type="match status" value="1"/>
</dbReference>
<gene>
    <name evidence="3" type="ORF">LCGC14_2398740</name>
</gene>
<dbReference type="PANTHER" id="PTHR35038:SF6">
    <property type="entry name" value="SURFACE LOCALIZED DECAHEME CYTOCHROME C LIPOPROTEIN"/>
    <property type="match status" value="1"/>
</dbReference>
<evidence type="ECO:0000313" key="3">
    <source>
        <dbReference type="EMBL" id="KKL26092.1"/>
    </source>
</evidence>